<dbReference type="Pfam" id="PF00561">
    <property type="entry name" value="Abhydrolase_1"/>
    <property type="match status" value="1"/>
</dbReference>
<reference evidence="2 3" key="1">
    <citation type="submission" date="2024-10" db="EMBL/GenBank/DDBJ databases">
        <title>The Natural Products Discovery Center: Release of the First 8490 Sequenced Strains for Exploring Actinobacteria Biosynthetic Diversity.</title>
        <authorList>
            <person name="Kalkreuter E."/>
            <person name="Kautsar S.A."/>
            <person name="Yang D."/>
            <person name="Bader C.D."/>
            <person name="Teijaro C.N."/>
            <person name="Fluegel L."/>
            <person name="Davis C.M."/>
            <person name="Simpson J.R."/>
            <person name="Lauterbach L."/>
            <person name="Steele A.D."/>
            <person name="Gui C."/>
            <person name="Meng S."/>
            <person name="Li G."/>
            <person name="Viehrig K."/>
            <person name="Ye F."/>
            <person name="Su P."/>
            <person name="Kiefer A.F."/>
            <person name="Nichols A."/>
            <person name="Cepeda A.J."/>
            <person name="Yan W."/>
            <person name="Fan B."/>
            <person name="Jiang Y."/>
            <person name="Adhikari A."/>
            <person name="Zheng C.-J."/>
            <person name="Schuster L."/>
            <person name="Cowan T.M."/>
            <person name="Smanski M.J."/>
            <person name="Chevrette M.G."/>
            <person name="De Carvalho L.P.S."/>
            <person name="Shen B."/>
        </authorList>
    </citation>
    <scope>NUCLEOTIDE SEQUENCE [LARGE SCALE GENOMIC DNA]</scope>
    <source>
        <strain evidence="2 3">NPDC004045</strain>
    </source>
</reference>
<organism evidence="2 3">
    <name type="scientific">Nocardia thailandica</name>
    <dbReference type="NCBI Taxonomy" id="257275"/>
    <lineage>
        <taxon>Bacteria</taxon>
        <taxon>Bacillati</taxon>
        <taxon>Actinomycetota</taxon>
        <taxon>Actinomycetes</taxon>
        <taxon>Mycobacteriales</taxon>
        <taxon>Nocardiaceae</taxon>
        <taxon>Nocardia</taxon>
    </lineage>
</organism>
<comment type="caution">
    <text evidence="2">The sequence shown here is derived from an EMBL/GenBank/DDBJ whole genome shotgun (WGS) entry which is preliminary data.</text>
</comment>
<dbReference type="PANTHER" id="PTHR43798:SF5">
    <property type="entry name" value="MONOACYLGLYCEROL LIPASE ABHD6"/>
    <property type="match status" value="1"/>
</dbReference>
<dbReference type="InterPro" id="IPR050266">
    <property type="entry name" value="AB_hydrolase_sf"/>
</dbReference>
<dbReference type="GO" id="GO:0016787">
    <property type="term" value="F:hydrolase activity"/>
    <property type="evidence" value="ECO:0007669"/>
    <property type="project" value="UniProtKB-KW"/>
</dbReference>
<name>A0ABW6PTD3_9NOCA</name>
<dbReference type="RefSeq" id="WP_387702095.1">
    <property type="nucleotide sequence ID" value="NZ_JBIAMX010000015.1"/>
</dbReference>
<dbReference type="Proteomes" id="UP001601444">
    <property type="component" value="Unassembled WGS sequence"/>
</dbReference>
<proteinExistence type="predicted"/>
<dbReference type="InterPro" id="IPR000073">
    <property type="entry name" value="AB_hydrolase_1"/>
</dbReference>
<dbReference type="InterPro" id="IPR029058">
    <property type="entry name" value="AB_hydrolase_fold"/>
</dbReference>
<dbReference type="EMBL" id="JBIAMX010000015">
    <property type="protein sequence ID" value="MFF0545682.1"/>
    <property type="molecule type" value="Genomic_DNA"/>
</dbReference>
<sequence length="309" mass="33202">MATGQRVSGRGVGAARLSTARFGRRVNDTTSVPAGRMVELPGRGRTYLVDIPGPAGAPTVILLHGLVTTAMLNWFPALAELSQHYRVVLFDQRWHGHGIRSPRFDLDDLADDVAAVAAVTGADRPILAGYSMGGIVAQSVAHRHPDLVGGLVLCATTYRFREKMRERLFHGGMGLLAGAVGTTAGKRVARLGARLPHLPQIAWEPGRMDRWALRELRTINGWAMTRAVAELGRFDSSPWLGTLTAPTAVVITTHDRALPVYRQLEMAKMIAGAEIFLAPAGHAACVLEADAFVPVLLEACAAVAARREN</sequence>
<evidence type="ECO:0000259" key="1">
    <source>
        <dbReference type="Pfam" id="PF00561"/>
    </source>
</evidence>
<keyword evidence="2" id="KW-0378">Hydrolase</keyword>
<protein>
    <submittedName>
        <fullName evidence="2">Alpha/beta fold hydrolase</fullName>
    </submittedName>
</protein>
<accession>A0ABW6PTD3</accession>
<evidence type="ECO:0000313" key="3">
    <source>
        <dbReference type="Proteomes" id="UP001601444"/>
    </source>
</evidence>
<evidence type="ECO:0000313" key="2">
    <source>
        <dbReference type="EMBL" id="MFF0545682.1"/>
    </source>
</evidence>
<keyword evidence="3" id="KW-1185">Reference proteome</keyword>
<dbReference type="PRINTS" id="PR00111">
    <property type="entry name" value="ABHYDROLASE"/>
</dbReference>
<dbReference type="PANTHER" id="PTHR43798">
    <property type="entry name" value="MONOACYLGLYCEROL LIPASE"/>
    <property type="match status" value="1"/>
</dbReference>
<gene>
    <name evidence="2" type="ORF">ACFYTF_22865</name>
</gene>
<dbReference type="SUPFAM" id="SSF53474">
    <property type="entry name" value="alpha/beta-Hydrolases"/>
    <property type="match status" value="1"/>
</dbReference>
<dbReference type="Gene3D" id="3.40.50.1820">
    <property type="entry name" value="alpha/beta hydrolase"/>
    <property type="match status" value="1"/>
</dbReference>
<feature type="domain" description="AB hydrolase-1" evidence="1">
    <location>
        <begin position="58"/>
        <end position="287"/>
    </location>
</feature>